<dbReference type="EMBL" id="MCFD01000011">
    <property type="protein sequence ID" value="ORX67767.1"/>
    <property type="molecule type" value="Genomic_DNA"/>
</dbReference>
<dbReference type="InterPro" id="IPR036986">
    <property type="entry name" value="S4_RNA-bd_sf"/>
</dbReference>
<dbReference type="Proteomes" id="UP000193922">
    <property type="component" value="Unassembled WGS sequence"/>
</dbReference>
<dbReference type="PANTHER" id="PTHR11766">
    <property type="entry name" value="TYROSYL-TRNA SYNTHETASE"/>
    <property type="match status" value="1"/>
</dbReference>
<evidence type="ECO:0000256" key="1">
    <source>
        <dbReference type="ARBA" id="ARBA00013160"/>
    </source>
</evidence>
<dbReference type="GO" id="GO:0005739">
    <property type="term" value="C:mitochondrion"/>
    <property type="evidence" value="ECO:0007669"/>
    <property type="project" value="TreeGrafter"/>
</dbReference>
<evidence type="ECO:0000256" key="3">
    <source>
        <dbReference type="ARBA" id="ARBA00022741"/>
    </source>
</evidence>
<evidence type="ECO:0000256" key="4">
    <source>
        <dbReference type="ARBA" id="ARBA00022840"/>
    </source>
</evidence>
<sequence length="407" mass="44612">MVTLMGLLHFHLAGHQAIPLVGNATGMIGDPSGRSTERVALGRDTLAKNVAAIEKQLKRFFERGTQYAARRVVGLETEKLAKIEVARNADWYRDMNILGFLGTVGRYTRVGAMVARDSVKSRLASAQGISFTEFSYQLLQAYDFWYLYHHRNCRVQIGGSDQWGNITAGTELIHKMPRDDTDTGVVSGQATSHEAFGLTIPLLATASGEKFGKSAGNAIWLDERKTSPFDVYQFFVKTSDADVAKFLKMFTLLPLERIAQVMEEHGRAPEKFAAQKLLAEEVTELIHGEAGVLQAKCATQVLFGGRDQKIEQFSASEIADAFANDRRMVDLPRADAVGKQIAELAVLAGACSSKSQATRLARGGGLYWNNTAVPDGKWVPGSDQFIGEGTIGVLRTGKTSYFIIRLK</sequence>
<evidence type="ECO:0000256" key="2">
    <source>
        <dbReference type="ARBA" id="ARBA00022598"/>
    </source>
</evidence>
<dbReference type="SUPFAM" id="SSF55174">
    <property type="entry name" value="Alpha-L RNA-binding motif"/>
    <property type="match status" value="1"/>
</dbReference>
<dbReference type="SUPFAM" id="SSF52374">
    <property type="entry name" value="Nucleotidylyl transferase"/>
    <property type="match status" value="1"/>
</dbReference>
<evidence type="ECO:0000256" key="7">
    <source>
        <dbReference type="ARBA" id="ARBA00033323"/>
    </source>
</evidence>
<feature type="chain" id="PRO_5012914688" description="Tyrosine--tRNA ligase" evidence="10">
    <location>
        <begin position="18"/>
        <end position="407"/>
    </location>
</feature>
<dbReference type="AlphaFoldDB" id="A0A1Y1W2T9"/>
<keyword evidence="2 9" id="KW-0436">Ligase</keyword>
<dbReference type="PRINTS" id="PR01040">
    <property type="entry name" value="TRNASYNTHTYR"/>
</dbReference>
<comment type="catalytic activity">
    <reaction evidence="8 9">
        <text>tRNA(Tyr) + L-tyrosine + ATP = L-tyrosyl-tRNA(Tyr) + AMP + diphosphate + H(+)</text>
        <dbReference type="Rhea" id="RHEA:10220"/>
        <dbReference type="Rhea" id="RHEA-COMP:9706"/>
        <dbReference type="Rhea" id="RHEA-COMP:9707"/>
        <dbReference type="ChEBI" id="CHEBI:15378"/>
        <dbReference type="ChEBI" id="CHEBI:30616"/>
        <dbReference type="ChEBI" id="CHEBI:33019"/>
        <dbReference type="ChEBI" id="CHEBI:58315"/>
        <dbReference type="ChEBI" id="CHEBI:78442"/>
        <dbReference type="ChEBI" id="CHEBI:78536"/>
        <dbReference type="ChEBI" id="CHEBI:456215"/>
        <dbReference type="EC" id="6.1.1.1"/>
    </reaction>
</comment>
<feature type="signal peptide" evidence="10">
    <location>
        <begin position="1"/>
        <end position="17"/>
    </location>
</feature>
<organism evidence="11 12">
    <name type="scientific">Linderina pennispora</name>
    <dbReference type="NCBI Taxonomy" id="61395"/>
    <lineage>
        <taxon>Eukaryota</taxon>
        <taxon>Fungi</taxon>
        <taxon>Fungi incertae sedis</taxon>
        <taxon>Zoopagomycota</taxon>
        <taxon>Kickxellomycotina</taxon>
        <taxon>Kickxellomycetes</taxon>
        <taxon>Kickxellales</taxon>
        <taxon>Kickxellaceae</taxon>
        <taxon>Linderina</taxon>
    </lineage>
</organism>
<keyword evidence="5 9" id="KW-0648">Protein biosynthesis</keyword>
<accession>A0A1Y1W2T9</accession>
<keyword evidence="10" id="KW-0732">Signal</keyword>
<evidence type="ECO:0000256" key="8">
    <source>
        <dbReference type="ARBA" id="ARBA00048248"/>
    </source>
</evidence>
<dbReference type="Pfam" id="PF00579">
    <property type="entry name" value="tRNA-synt_1b"/>
    <property type="match status" value="1"/>
</dbReference>
<dbReference type="GO" id="GO:0006437">
    <property type="term" value="P:tyrosyl-tRNA aminoacylation"/>
    <property type="evidence" value="ECO:0007669"/>
    <property type="project" value="InterPro"/>
</dbReference>
<evidence type="ECO:0000313" key="12">
    <source>
        <dbReference type="Proteomes" id="UP000193922"/>
    </source>
</evidence>
<comment type="similarity">
    <text evidence="9">Belongs to the class-I aminoacyl-tRNA synthetase family.</text>
</comment>
<dbReference type="STRING" id="61395.A0A1Y1W2T9"/>
<keyword evidence="12" id="KW-1185">Reference proteome</keyword>
<name>A0A1Y1W2T9_9FUNG</name>
<dbReference type="Gene3D" id="3.10.290.10">
    <property type="entry name" value="RNA-binding S4 domain"/>
    <property type="match status" value="1"/>
</dbReference>
<dbReference type="Gene3D" id="1.10.240.10">
    <property type="entry name" value="Tyrosyl-Transfer RNA Synthetase"/>
    <property type="match status" value="1"/>
</dbReference>
<dbReference type="FunFam" id="1.10.240.10:FF:000001">
    <property type="entry name" value="Tyrosine--tRNA ligase"/>
    <property type="match status" value="1"/>
</dbReference>
<dbReference type="InterPro" id="IPR024088">
    <property type="entry name" value="Tyr-tRNA-ligase_bac-type"/>
</dbReference>
<dbReference type="NCBIfam" id="TIGR00234">
    <property type="entry name" value="tyrS"/>
    <property type="match status" value="1"/>
</dbReference>
<dbReference type="EC" id="6.1.1.1" evidence="1 9"/>
<dbReference type="Gene3D" id="3.40.50.620">
    <property type="entry name" value="HUPs"/>
    <property type="match status" value="1"/>
</dbReference>
<dbReference type="OrthoDB" id="337870at2759"/>
<dbReference type="InterPro" id="IPR002305">
    <property type="entry name" value="aa-tRNA-synth_Ic"/>
</dbReference>
<keyword evidence="3 9" id="KW-0547">Nucleotide-binding</keyword>
<dbReference type="PANTHER" id="PTHR11766:SF0">
    <property type="entry name" value="TYROSINE--TRNA LIGASE, MITOCHONDRIAL"/>
    <property type="match status" value="1"/>
</dbReference>
<evidence type="ECO:0000313" key="11">
    <source>
        <dbReference type="EMBL" id="ORX67767.1"/>
    </source>
</evidence>
<keyword evidence="6 9" id="KW-0030">Aminoacyl-tRNA synthetase</keyword>
<evidence type="ECO:0000256" key="5">
    <source>
        <dbReference type="ARBA" id="ARBA00022917"/>
    </source>
</evidence>
<proteinExistence type="inferred from homology"/>
<dbReference type="CDD" id="cd00805">
    <property type="entry name" value="TyrRS_core"/>
    <property type="match status" value="1"/>
</dbReference>
<dbReference type="GeneID" id="63804753"/>
<dbReference type="GO" id="GO:0003723">
    <property type="term" value="F:RNA binding"/>
    <property type="evidence" value="ECO:0007669"/>
    <property type="project" value="InterPro"/>
</dbReference>
<comment type="caution">
    <text evidence="11">The sequence shown here is derived from an EMBL/GenBank/DDBJ whole genome shotgun (WGS) entry which is preliminary data.</text>
</comment>
<gene>
    <name evidence="11" type="ORF">DL89DRAFT_268981</name>
</gene>
<evidence type="ECO:0000256" key="9">
    <source>
        <dbReference type="RuleBase" id="RU361234"/>
    </source>
</evidence>
<dbReference type="GO" id="GO:0005829">
    <property type="term" value="C:cytosol"/>
    <property type="evidence" value="ECO:0007669"/>
    <property type="project" value="TreeGrafter"/>
</dbReference>
<dbReference type="RefSeq" id="XP_040741613.1">
    <property type="nucleotide sequence ID" value="XM_040888105.1"/>
</dbReference>
<dbReference type="GO" id="GO:0005524">
    <property type="term" value="F:ATP binding"/>
    <property type="evidence" value="ECO:0007669"/>
    <property type="project" value="UniProtKB-KW"/>
</dbReference>
<protein>
    <recommendedName>
        <fullName evidence="1 9">Tyrosine--tRNA ligase</fullName>
        <ecNumber evidence="1 9">6.1.1.1</ecNumber>
    </recommendedName>
    <alternativeName>
        <fullName evidence="7 9">Tyrosyl-tRNA synthetase</fullName>
    </alternativeName>
</protein>
<dbReference type="GO" id="GO:0004831">
    <property type="term" value="F:tyrosine-tRNA ligase activity"/>
    <property type="evidence" value="ECO:0007669"/>
    <property type="project" value="UniProtKB-EC"/>
</dbReference>
<reference evidence="11 12" key="1">
    <citation type="submission" date="2016-07" db="EMBL/GenBank/DDBJ databases">
        <title>Pervasive Adenine N6-methylation of Active Genes in Fungi.</title>
        <authorList>
            <consortium name="DOE Joint Genome Institute"/>
            <person name="Mondo S.J."/>
            <person name="Dannebaum R.O."/>
            <person name="Kuo R.C."/>
            <person name="Labutti K."/>
            <person name="Haridas S."/>
            <person name="Kuo A."/>
            <person name="Salamov A."/>
            <person name="Ahrendt S.R."/>
            <person name="Lipzen A."/>
            <person name="Sullivan W."/>
            <person name="Andreopoulos W.B."/>
            <person name="Clum A."/>
            <person name="Lindquist E."/>
            <person name="Daum C."/>
            <person name="Ramamoorthy G.K."/>
            <person name="Gryganskyi A."/>
            <person name="Culley D."/>
            <person name="Magnuson J.K."/>
            <person name="James T.Y."/>
            <person name="O'Malley M.A."/>
            <person name="Stajich J.E."/>
            <person name="Spatafora J.W."/>
            <person name="Visel A."/>
            <person name="Grigoriev I.V."/>
        </authorList>
    </citation>
    <scope>NUCLEOTIDE SEQUENCE [LARGE SCALE GENOMIC DNA]</scope>
    <source>
        <strain evidence="11 12">ATCC 12442</strain>
    </source>
</reference>
<dbReference type="InterPro" id="IPR002307">
    <property type="entry name" value="Tyr-tRNA-ligase"/>
</dbReference>
<keyword evidence="4 9" id="KW-0067">ATP-binding</keyword>
<evidence type="ECO:0000256" key="10">
    <source>
        <dbReference type="SAM" id="SignalP"/>
    </source>
</evidence>
<evidence type="ECO:0000256" key="6">
    <source>
        <dbReference type="ARBA" id="ARBA00023146"/>
    </source>
</evidence>
<dbReference type="InterPro" id="IPR014729">
    <property type="entry name" value="Rossmann-like_a/b/a_fold"/>
</dbReference>